<dbReference type="RefSeq" id="WP_343976537.1">
    <property type="nucleotide sequence ID" value="NZ_BAAAJG010000008.1"/>
</dbReference>
<accession>A0ABW4FIB3</accession>
<keyword evidence="2" id="KW-1185">Reference proteome</keyword>
<proteinExistence type="predicted"/>
<reference evidence="2" key="1">
    <citation type="journal article" date="2019" name="Int. J. Syst. Evol. Microbiol.">
        <title>The Global Catalogue of Microorganisms (GCM) 10K type strain sequencing project: providing services to taxonomists for standard genome sequencing and annotation.</title>
        <authorList>
            <consortium name="The Broad Institute Genomics Platform"/>
            <consortium name="The Broad Institute Genome Sequencing Center for Infectious Disease"/>
            <person name="Wu L."/>
            <person name="Ma J."/>
        </authorList>
    </citation>
    <scope>NUCLEOTIDE SEQUENCE [LARGE SCALE GENOMIC DNA]</scope>
    <source>
        <strain evidence="2">JCM 12165</strain>
    </source>
</reference>
<dbReference type="EMBL" id="JBHUCP010000007">
    <property type="protein sequence ID" value="MFD1530027.1"/>
    <property type="molecule type" value="Genomic_DNA"/>
</dbReference>
<protein>
    <submittedName>
        <fullName evidence="1">Uncharacterized protein</fullName>
    </submittedName>
</protein>
<dbReference type="Proteomes" id="UP001597145">
    <property type="component" value="Unassembled WGS sequence"/>
</dbReference>
<name>A0ABW4FIB3_9PSEU</name>
<organism evidence="1 2">
    <name type="scientific">Pseudonocardia aurantiaca</name>
    <dbReference type="NCBI Taxonomy" id="75290"/>
    <lineage>
        <taxon>Bacteria</taxon>
        <taxon>Bacillati</taxon>
        <taxon>Actinomycetota</taxon>
        <taxon>Actinomycetes</taxon>
        <taxon>Pseudonocardiales</taxon>
        <taxon>Pseudonocardiaceae</taxon>
        <taxon>Pseudonocardia</taxon>
    </lineage>
</organism>
<sequence length="59" mass="6296">MATRPAFARGGGTIMVAKMEERTRANVRLLAINAPRWRREGATAVAAEVSLEAETPGEG</sequence>
<gene>
    <name evidence="1" type="ORF">ACFSCY_11290</name>
</gene>
<evidence type="ECO:0000313" key="2">
    <source>
        <dbReference type="Proteomes" id="UP001597145"/>
    </source>
</evidence>
<evidence type="ECO:0000313" key="1">
    <source>
        <dbReference type="EMBL" id="MFD1530027.1"/>
    </source>
</evidence>
<comment type="caution">
    <text evidence="1">The sequence shown here is derived from an EMBL/GenBank/DDBJ whole genome shotgun (WGS) entry which is preliminary data.</text>
</comment>